<dbReference type="Pfam" id="PF00027">
    <property type="entry name" value="cNMP_binding"/>
    <property type="match status" value="1"/>
</dbReference>
<dbReference type="InterPro" id="IPR012318">
    <property type="entry name" value="HTH_CRP"/>
</dbReference>
<dbReference type="Gene3D" id="1.10.10.10">
    <property type="entry name" value="Winged helix-like DNA-binding domain superfamily/Winged helix DNA-binding domain"/>
    <property type="match status" value="1"/>
</dbReference>
<dbReference type="EMBL" id="CP046620">
    <property type="protein sequence ID" value="QHQ36946.1"/>
    <property type="molecule type" value="Genomic_DNA"/>
</dbReference>
<evidence type="ECO:0000313" key="5">
    <source>
        <dbReference type="EMBL" id="QHQ36946.1"/>
    </source>
</evidence>
<organism evidence="5 6">
    <name type="scientific">Algicella marina</name>
    <dbReference type="NCBI Taxonomy" id="2683284"/>
    <lineage>
        <taxon>Bacteria</taxon>
        <taxon>Pseudomonadati</taxon>
        <taxon>Pseudomonadota</taxon>
        <taxon>Alphaproteobacteria</taxon>
        <taxon>Rhodobacterales</taxon>
        <taxon>Paracoccaceae</taxon>
        <taxon>Algicella</taxon>
    </lineage>
</organism>
<accession>A0A6P1T644</accession>
<dbReference type="InterPro" id="IPR036390">
    <property type="entry name" value="WH_DNA-bd_sf"/>
</dbReference>
<dbReference type="Pfam" id="PF13545">
    <property type="entry name" value="HTH_Crp_2"/>
    <property type="match status" value="1"/>
</dbReference>
<dbReference type="CDD" id="cd00038">
    <property type="entry name" value="CAP_ED"/>
    <property type="match status" value="1"/>
</dbReference>
<dbReference type="SMART" id="SM00100">
    <property type="entry name" value="cNMP"/>
    <property type="match status" value="1"/>
</dbReference>
<dbReference type="CDD" id="cd00092">
    <property type="entry name" value="HTH_CRP"/>
    <property type="match status" value="1"/>
</dbReference>
<protein>
    <submittedName>
        <fullName evidence="5">Helix-turn-helix domain-containing protein</fullName>
    </submittedName>
</protein>
<dbReference type="PANTHER" id="PTHR24567:SF75">
    <property type="entry name" value="FUMARATE AND NITRATE REDUCTION REGULATORY PROTEIN"/>
    <property type="match status" value="1"/>
</dbReference>
<dbReference type="PROSITE" id="PS51063">
    <property type="entry name" value="HTH_CRP_2"/>
    <property type="match status" value="1"/>
</dbReference>
<keyword evidence="3" id="KW-0804">Transcription</keyword>
<dbReference type="InterPro" id="IPR014710">
    <property type="entry name" value="RmlC-like_jellyroll"/>
</dbReference>
<dbReference type="Proteomes" id="UP000464495">
    <property type="component" value="Chromosome"/>
</dbReference>
<dbReference type="KEGG" id="amaq:GO499_18035"/>
<sequence>MAGGDDKRKDIHSAGIPVLCRACEARHKGVCGALTEDQLVRLSRSTTRKAVSKETPLTSAGEDVTQFSNILGGVVKLSKLLPDGRQQIVGLQFAPDFIGRPFSEQSDLTTEAATTLRICSFPKSALEKMIEEAPDLEHRLHNQALRELDEARDWLLSLGRRSAREKLASFLCLIADHIDPEGSEDTNGIHSAQFELPLKRTDIADFLGLTPETVSRRLTEMRKEGLVEVTQNRYIRIPDIDALRDATSSDG</sequence>
<keyword evidence="1" id="KW-0805">Transcription regulation</keyword>
<dbReference type="PRINTS" id="PR00034">
    <property type="entry name" value="HTHCRP"/>
</dbReference>
<evidence type="ECO:0000313" key="6">
    <source>
        <dbReference type="Proteomes" id="UP000464495"/>
    </source>
</evidence>
<dbReference type="SUPFAM" id="SSF51206">
    <property type="entry name" value="cAMP-binding domain-like"/>
    <property type="match status" value="1"/>
</dbReference>
<name>A0A6P1T644_9RHOB</name>
<evidence type="ECO:0000256" key="1">
    <source>
        <dbReference type="ARBA" id="ARBA00023015"/>
    </source>
</evidence>
<dbReference type="SMART" id="SM00419">
    <property type="entry name" value="HTH_CRP"/>
    <property type="match status" value="1"/>
</dbReference>
<dbReference type="RefSeq" id="WP_161863488.1">
    <property type="nucleotide sequence ID" value="NZ_CP046620.1"/>
</dbReference>
<evidence type="ECO:0000259" key="4">
    <source>
        <dbReference type="PROSITE" id="PS51063"/>
    </source>
</evidence>
<dbReference type="GO" id="GO:0005829">
    <property type="term" value="C:cytosol"/>
    <property type="evidence" value="ECO:0007669"/>
    <property type="project" value="TreeGrafter"/>
</dbReference>
<keyword evidence="2" id="KW-0238">DNA-binding</keyword>
<dbReference type="InterPro" id="IPR018490">
    <property type="entry name" value="cNMP-bd_dom_sf"/>
</dbReference>
<keyword evidence="6" id="KW-1185">Reference proteome</keyword>
<dbReference type="GO" id="GO:0003700">
    <property type="term" value="F:DNA-binding transcription factor activity"/>
    <property type="evidence" value="ECO:0007669"/>
    <property type="project" value="TreeGrafter"/>
</dbReference>
<dbReference type="InterPro" id="IPR050397">
    <property type="entry name" value="Env_Response_Regulators"/>
</dbReference>
<gene>
    <name evidence="5" type="ORF">GO499_18035</name>
</gene>
<evidence type="ECO:0000256" key="3">
    <source>
        <dbReference type="ARBA" id="ARBA00023163"/>
    </source>
</evidence>
<reference evidence="5 6" key="1">
    <citation type="submission" date="2019-12" db="EMBL/GenBank/DDBJ databases">
        <title>Complete genome sequence of Algicella marina strain 9Alg 56(T) isolated from the red alga Tichocarpus crinitus.</title>
        <authorList>
            <person name="Kim S.-G."/>
            <person name="Nedashkovskaya O.I."/>
        </authorList>
    </citation>
    <scope>NUCLEOTIDE SEQUENCE [LARGE SCALE GENOMIC DNA]</scope>
    <source>
        <strain evidence="5 6">9Alg 56</strain>
    </source>
</reference>
<dbReference type="InterPro" id="IPR036388">
    <property type="entry name" value="WH-like_DNA-bd_sf"/>
</dbReference>
<proteinExistence type="predicted"/>
<dbReference type="AlphaFoldDB" id="A0A6P1T644"/>
<dbReference type="Gene3D" id="2.60.120.10">
    <property type="entry name" value="Jelly Rolls"/>
    <property type="match status" value="1"/>
</dbReference>
<dbReference type="GO" id="GO:0003677">
    <property type="term" value="F:DNA binding"/>
    <property type="evidence" value="ECO:0007669"/>
    <property type="project" value="UniProtKB-KW"/>
</dbReference>
<dbReference type="SUPFAM" id="SSF46785">
    <property type="entry name" value="Winged helix' DNA-binding domain"/>
    <property type="match status" value="1"/>
</dbReference>
<feature type="domain" description="HTH crp-type" evidence="4">
    <location>
        <begin position="161"/>
        <end position="241"/>
    </location>
</feature>
<dbReference type="PANTHER" id="PTHR24567">
    <property type="entry name" value="CRP FAMILY TRANSCRIPTIONAL REGULATORY PROTEIN"/>
    <property type="match status" value="1"/>
</dbReference>
<dbReference type="InterPro" id="IPR000595">
    <property type="entry name" value="cNMP-bd_dom"/>
</dbReference>
<evidence type="ECO:0000256" key="2">
    <source>
        <dbReference type="ARBA" id="ARBA00023125"/>
    </source>
</evidence>